<dbReference type="Gene3D" id="3.40.50.10170">
    <property type="match status" value="1"/>
</dbReference>
<dbReference type="PROSITE" id="PS51482">
    <property type="entry name" value="DEGV"/>
    <property type="match status" value="1"/>
</dbReference>
<dbReference type="GO" id="GO:0008289">
    <property type="term" value="F:lipid binding"/>
    <property type="evidence" value="ECO:0007669"/>
    <property type="project" value="UniProtKB-KW"/>
</dbReference>
<proteinExistence type="predicted"/>
<accession>B8GAA1</accession>
<dbReference type="Pfam" id="PF02645">
    <property type="entry name" value="DegV"/>
    <property type="match status" value="1"/>
</dbReference>
<dbReference type="PANTHER" id="PTHR33434">
    <property type="entry name" value="DEGV DOMAIN-CONTAINING PROTEIN DR_1986-RELATED"/>
    <property type="match status" value="1"/>
</dbReference>
<protein>
    <submittedName>
        <fullName evidence="2">DegV family protein</fullName>
    </submittedName>
</protein>
<name>B8GAA1_CHLAD</name>
<dbReference type="InterPro" id="IPR050270">
    <property type="entry name" value="DegV_domain_contain"/>
</dbReference>
<dbReference type="PANTHER" id="PTHR33434:SF2">
    <property type="entry name" value="FATTY ACID-BINDING PROTEIN TM_1468"/>
    <property type="match status" value="1"/>
</dbReference>
<dbReference type="Proteomes" id="UP000002508">
    <property type="component" value="Chromosome"/>
</dbReference>
<evidence type="ECO:0000313" key="3">
    <source>
        <dbReference type="Proteomes" id="UP000002508"/>
    </source>
</evidence>
<dbReference type="InterPro" id="IPR003797">
    <property type="entry name" value="DegV"/>
</dbReference>
<reference evidence="2" key="1">
    <citation type="submission" date="2008-12" db="EMBL/GenBank/DDBJ databases">
        <title>Complete sequence of Chloroflexus aggregans DSM 9485.</title>
        <authorList>
            <consortium name="US DOE Joint Genome Institute"/>
            <person name="Lucas S."/>
            <person name="Copeland A."/>
            <person name="Lapidus A."/>
            <person name="Glavina del Rio T."/>
            <person name="Dalin E."/>
            <person name="Tice H."/>
            <person name="Pitluck S."/>
            <person name="Foster B."/>
            <person name="Larimer F."/>
            <person name="Land M."/>
            <person name="Hauser L."/>
            <person name="Kyrpides N."/>
            <person name="Mikhailova N."/>
            <person name="Bryant D."/>
            <person name="Richardson P."/>
        </authorList>
    </citation>
    <scope>NUCLEOTIDE SEQUENCE</scope>
    <source>
        <strain evidence="2">DSM 9485</strain>
    </source>
</reference>
<dbReference type="KEGG" id="cag:Cagg_3640"/>
<dbReference type="AlphaFoldDB" id="B8GAA1"/>
<gene>
    <name evidence="2" type="ordered locus">Cagg_3640</name>
</gene>
<dbReference type="Gene3D" id="3.30.1180.10">
    <property type="match status" value="1"/>
</dbReference>
<dbReference type="eggNOG" id="COG1307">
    <property type="taxonomic scope" value="Bacteria"/>
</dbReference>
<evidence type="ECO:0000256" key="1">
    <source>
        <dbReference type="ARBA" id="ARBA00023121"/>
    </source>
</evidence>
<keyword evidence="1" id="KW-0446">Lipid-binding</keyword>
<dbReference type="EMBL" id="CP001337">
    <property type="protein sequence ID" value="ACL26476.1"/>
    <property type="molecule type" value="Genomic_DNA"/>
</dbReference>
<dbReference type="HOGENOM" id="CLU_048251_0_1_0"/>
<dbReference type="NCBIfam" id="TIGR00762">
    <property type="entry name" value="DegV"/>
    <property type="match status" value="1"/>
</dbReference>
<dbReference type="OrthoDB" id="9780660at2"/>
<organism evidence="2 3">
    <name type="scientific">Chloroflexus aggregans (strain MD-66 / DSM 9485)</name>
    <dbReference type="NCBI Taxonomy" id="326427"/>
    <lineage>
        <taxon>Bacteria</taxon>
        <taxon>Bacillati</taxon>
        <taxon>Chloroflexota</taxon>
        <taxon>Chloroflexia</taxon>
        <taxon>Chloroflexales</taxon>
        <taxon>Chloroflexineae</taxon>
        <taxon>Chloroflexaceae</taxon>
        <taxon>Chloroflexus</taxon>
    </lineage>
</organism>
<keyword evidence="3" id="KW-1185">Reference proteome</keyword>
<dbReference type="RefSeq" id="WP_015942321.1">
    <property type="nucleotide sequence ID" value="NC_011831.1"/>
</dbReference>
<evidence type="ECO:0000313" key="2">
    <source>
        <dbReference type="EMBL" id="ACL26476.1"/>
    </source>
</evidence>
<sequence length="284" mass="31722">MALMKVVTDGASDIPFDVTRELDIEVVPLSARIDDRLYRIGIDISEDQVYDLLFNGHDRVEIVKPTATTFEQLYRSLLGRYDYVFSIHLSHRLGTILSEAQAGRSRLPASNTRIEIIDSKLVGMGLGSIAIAAARAIRDGHTPAEVSELIGQTIRHTHTAFFVDTMEYLEQSGLLTFSSSLIGSMQRIKPLMILDEGEIVPYERTRTRAKAIEGLFTFVEDFPHVEDVIIHYATTPEDVEKLLEKLDPIFPRDRVQVSRMGPAIASRLGPGAMAVTVFEGFDEE</sequence>
<dbReference type="InterPro" id="IPR043168">
    <property type="entry name" value="DegV_C"/>
</dbReference>
<dbReference type="STRING" id="326427.Cagg_3640"/>
<dbReference type="SUPFAM" id="SSF82549">
    <property type="entry name" value="DAK1/DegV-like"/>
    <property type="match status" value="1"/>
</dbReference>